<dbReference type="PROSITE" id="PS50089">
    <property type="entry name" value="ZF_RING_2"/>
    <property type="match status" value="1"/>
</dbReference>
<evidence type="ECO:0000256" key="3">
    <source>
        <dbReference type="ARBA" id="ARBA00012483"/>
    </source>
</evidence>
<dbReference type="AlphaFoldDB" id="A0A9N9HDR2"/>
<feature type="compositionally biased region" description="Polar residues" evidence="14">
    <location>
        <begin position="124"/>
        <end position="144"/>
    </location>
</feature>
<dbReference type="InterPro" id="IPR013083">
    <property type="entry name" value="Znf_RING/FYVE/PHD"/>
</dbReference>
<dbReference type="PROSITE" id="PS51015">
    <property type="entry name" value="YDG"/>
    <property type="match status" value="1"/>
</dbReference>
<dbReference type="InterPro" id="IPR001965">
    <property type="entry name" value="Znf_PHD"/>
</dbReference>
<feature type="domain" description="YDG" evidence="18">
    <location>
        <begin position="274"/>
        <end position="439"/>
    </location>
</feature>
<dbReference type="InterPro" id="IPR003105">
    <property type="entry name" value="SRA_YDG"/>
</dbReference>
<comment type="catalytic activity">
    <reaction evidence="1">
        <text>S-ubiquitinyl-[E2 ubiquitin-conjugating enzyme]-L-cysteine + [acceptor protein]-L-lysine = [E2 ubiquitin-conjugating enzyme]-L-cysteine + N(6)-ubiquitinyl-[acceptor protein]-L-lysine.</text>
        <dbReference type="EC" id="2.3.2.27"/>
    </reaction>
</comment>
<evidence type="ECO:0000259" key="16">
    <source>
        <dbReference type="PROSITE" id="PS50053"/>
    </source>
</evidence>
<evidence type="ECO:0000256" key="13">
    <source>
        <dbReference type="PROSITE-ProRule" id="PRU00358"/>
    </source>
</evidence>
<dbReference type="InterPro" id="IPR011011">
    <property type="entry name" value="Znf_FYVE_PHD"/>
</dbReference>
<accession>A0A9N9HDR2</accession>
<keyword evidence="10 13" id="KW-0539">Nucleus</keyword>
<evidence type="ECO:0000256" key="7">
    <source>
        <dbReference type="ARBA" id="ARBA00022786"/>
    </source>
</evidence>
<gene>
    <name evidence="19" type="ORF">FCALED_LOCUS12456</name>
</gene>
<dbReference type="GO" id="GO:0016567">
    <property type="term" value="P:protein ubiquitination"/>
    <property type="evidence" value="ECO:0007669"/>
    <property type="project" value="TreeGrafter"/>
</dbReference>
<feature type="domain" description="Ubiquitin-like" evidence="16">
    <location>
        <begin position="1"/>
        <end position="78"/>
    </location>
</feature>
<organism evidence="19 20">
    <name type="scientific">Funneliformis caledonium</name>
    <dbReference type="NCBI Taxonomy" id="1117310"/>
    <lineage>
        <taxon>Eukaryota</taxon>
        <taxon>Fungi</taxon>
        <taxon>Fungi incertae sedis</taxon>
        <taxon>Mucoromycota</taxon>
        <taxon>Glomeromycotina</taxon>
        <taxon>Glomeromycetes</taxon>
        <taxon>Glomerales</taxon>
        <taxon>Glomeraceae</taxon>
        <taxon>Funneliformis</taxon>
    </lineage>
</organism>
<dbReference type="PANTHER" id="PTHR14140:SF45">
    <property type="entry name" value="RING-TYPE E3 UBIQUITIN TRANSFERASE"/>
    <property type="match status" value="1"/>
</dbReference>
<dbReference type="GO" id="GO:0044027">
    <property type="term" value="P:negative regulation of gene expression via chromosomal CpG island methylation"/>
    <property type="evidence" value="ECO:0007669"/>
    <property type="project" value="TreeGrafter"/>
</dbReference>
<dbReference type="InterPro" id="IPR019787">
    <property type="entry name" value="Znf_PHD-finger"/>
</dbReference>
<evidence type="ECO:0000313" key="19">
    <source>
        <dbReference type="EMBL" id="CAG8680117.1"/>
    </source>
</evidence>
<evidence type="ECO:0000259" key="15">
    <source>
        <dbReference type="PROSITE" id="PS50016"/>
    </source>
</evidence>
<evidence type="ECO:0000256" key="12">
    <source>
        <dbReference type="PROSITE-ProRule" id="PRU00175"/>
    </source>
</evidence>
<evidence type="ECO:0000313" key="20">
    <source>
        <dbReference type="Proteomes" id="UP000789570"/>
    </source>
</evidence>
<proteinExistence type="predicted"/>
<dbReference type="SUPFAM" id="SSF57850">
    <property type="entry name" value="RING/U-box"/>
    <property type="match status" value="1"/>
</dbReference>
<dbReference type="Gene3D" id="3.10.20.90">
    <property type="entry name" value="Phosphatidylinositol 3-kinase Catalytic Subunit, Chain A, domain 1"/>
    <property type="match status" value="1"/>
</dbReference>
<dbReference type="SMART" id="SM00184">
    <property type="entry name" value="RING"/>
    <property type="match status" value="2"/>
</dbReference>
<comment type="caution">
    <text evidence="19">The sequence shown here is derived from an EMBL/GenBank/DDBJ whole genome shotgun (WGS) entry which is preliminary data.</text>
</comment>
<evidence type="ECO:0000256" key="9">
    <source>
        <dbReference type="ARBA" id="ARBA00023125"/>
    </source>
</evidence>
<dbReference type="InterPro" id="IPR001841">
    <property type="entry name" value="Znf_RING"/>
</dbReference>
<name>A0A9N9HDR2_9GLOM</name>
<dbReference type="SUPFAM" id="SSF54236">
    <property type="entry name" value="Ubiquitin-like"/>
    <property type="match status" value="1"/>
</dbReference>
<feature type="domain" description="RING-type" evidence="17">
    <location>
        <begin position="536"/>
        <end position="575"/>
    </location>
</feature>
<dbReference type="SMART" id="SM00249">
    <property type="entry name" value="PHD"/>
    <property type="match status" value="1"/>
</dbReference>
<dbReference type="GO" id="GO:0061630">
    <property type="term" value="F:ubiquitin protein ligase activity"/>
    <property type="evidence" value="ECO:0007669"/>
    <property type="project" value="UniProtKB-EC"/>
</dbReference>
<evidence type="ECO:0000256" key="10">
    <source>
        <dbReference type="ARBA" id="ARBA00023242"/>
    </source>
</evidence>
<dbReference type="PROSITE" id="PS00518">
    <property type="entry name" value="ZF_RING_1"/>
    <property type="match status" value="1"/>
</dbReference>
<dbReference type="Pfam" id="PF00628">
    <property type="entry name" value="PHD"/>
    <property type="match status" value="1"/>
</dbReference>
<dbReference type="InterPro" id="IPR017907">
    <property type="entry name" value="Znf_RING_CS"/>
</dbReference>
<feature type="region of interest" description="Disordered" evidence="14">
    <location>
        <begin position="101"/>
        <end position="149"/>
    </location>
</feature>
<dbReference type="PANTHER" id="PTHR14140">
    <property type="entry name" value="E3 UBIQUITIN-PROTEIN LIGASE UHRF-RELATED"/>
    <property type="match status" value="1"/>
</dbReference>
<evidence type="ECO:0000256" key="6">
    <source>
        <dbReference type="ARBA" id="ARBA00022771"/>
    </source>
</evidence>
<evidence type="ECO:0000256" key="1">
    <source>
        <dbReference type="ARBA" id="ARBA00000900"/>
    </source>
</evidence>
<evidence type="ECO:0000256" key="4">
    <source>
        <dbReference type="ARBA" id="ARBA00022679"/>
    </source>
</evidence>
<evidence type="ECO:0000256" key="2">
    <source>
        <dbReference type="ARBA" id="ARBA00004906"/>
    </source>
</evidence>
<dbReference type="OrthoDB" id="2270193at2759"/>
<dbReference type="Pfam" id="PF13923">
    <property type="entry name" value="zf-C3HC4_2"/>
    <property type="match status" value="1"/>
</dbReference>
<dbReference type="GO" id="GO:0008270">
    <property type="term" value="F:zinc ion binding"/>
    <property type="evidence" value="ECO:0007669"/>
    <property type="project" value="UniProtKB-KW"/>
</dbReference>
<dbReference type="SUPFAM" id="SSF57903">
    <property type="entry name" value="FYVE/PHD zinc finger"/>
    <property type="match status" value="1"/>
</dbReference>
<feature type="compositionally biased region" description="Polar residues" evidence="14">
    <location>
        <begin position="101"/>
        <end position="117"/>
    </location>
</feature>
<dbReference type="Gene3D" id="3.30.40.10">
    <property type="entry name" value="Zinc/RING finger domain, C3HC4 (zinc finger)"/>
    <property type="match status" value="2"/>
</dbReference>
<dbReference type="PROSITE" id="PS50053">
    <property type="entry name" value="UBIQUITIN_2"/>
    <property type="match status" value="1"/>
</dbReference>
<sequence>MYIFISAPNERHDKVKISCTPTDSIEHLRDLIANQFGRNKYPPDRQRLFFGGKQLENGHNLFHYDIKHNTTVMLLRKQIIETPHAESQVISVNISLKVEDSNQLAENEDVSSSSQPAESEEMDSSSQPAESEDVGNSSTFNGNNIMDDPNNFEREEKYFCNNCENKGRKCKECGCNICGGKGDEEHTIVCDECQYYFHFYCLSPPITELPSDEWYCRDCKHKNEGVVIAGQGLDLKKSRKSKMPSATQTKKWGGGMACVGQSKKCEIVDPDHFGPIPGVPVGSSWKYRIFCSEAGVHRPPVAGIAGKSSVGSVSIVLSGGYPEDTDYGDEFYYTGSGGRDLKTGNKRIAAQTFDQILNKNNEALARTCDTTIDNINGGIAKNWKKSLPVRVCRSSKLAKHNPKFAPEEGIRYDGIYKLVKYWPEEGKTGFKVWRFLMRRDDPEPAPWTKEGKNRIKELGLKMYVGDDDVRPKKRALNSDDEGVKPKKAKKFELSATFKELIKEDKDNQRSWTAVLESKFENHNELIEIISEKEFKCPVCFGLVDQPVTTACSHNVCQECLSRSIEIMGRKCPQCRTEFPADFKLKSNKKLIKALHEVLPTYDLGDSKPSISKKNKGKGKSH</sequence>
<dbReference type="SUPFAM" id="SSF88697">
    <property type="entry name" value="PUA domain-like"/>
    <property type="match status" value="1"/>
</dbReference>
<dbReference type="EMBL" id="CAJVPQ010006068">
    <property type="protein sequence ID" value="CAG8680117.1"/>
    <property type="molecule type" value="Genomic_DNA"/>
</dbReference>
<dbReference type="Pfam" id="PF02182">
    <property type="entry name" value="SAD_SRA"/>
    <property type="match status" value="1"/>
</dbReference>
<dbReference type="GO" id="GO:0005634">
    <property type="term" value="C:nucleus"/>
    <property type="evidence" value="ECO:0007669"/>
    <property type="project" value="UniProtKB-SubCell"/>
</dbReference>
<keyword evidence="4" id="KW-0808">Transferase</keyword>
<evidence type="ECO:0000259" key="17">
    <source>
        <dbReference type="PROSITE" id="PS50089"/>
    </source>
</evidence>
<keyword evidence="7" id="KW-0833">Ubl conjugation pathway</keyword>
<dbReference type="InterPro" id="IPR036987">
    <property type="entry name" value="SRA-YDG_sf"/>
</dbReference>
<evidence type="ECO:0000256" key="8">
    <source>
        <dbReference type="ARBA" id="ARBA00022833"/>
    </source>
</evidence>
<comment type="subcellular location">
    <subcellularLocation>
        <location evidence="13">Nucleus</location>
    </subcellularLocation>
</comment>
<dbReference type="InterPro" id="IPR015947">
    <property type="entry name" value="PUA-like_sf"/>
</dbReference>
<dbReference type="CDD" id="cd15525">
    <property type="entry name" value="PHD_UHRF1_2"/>
    <property type="match status" value="1"/>
</dbReference>
<keyword evidence="11" id="KW-0131">Cell cycle</keyword>
<reference evidence="19" key="1">
    <citation type="submission" date="2021-06" db="EMBL/GenBank/DDBJ databases">
        <authorList>
            <person name="Kallberg Y."/>
            <person name="Tangrot J."/>
            <person name="Rosling A."/>
        </authorList>
    </citation>
    <scope>NUCLEOTIDE SEQUENCE</scope>
    <source>
        <strain evidence="19">UK204</strain>
    </source>
</reference>
<evidence type="ECO:0000256" key="11">
    <source>
        <dbReference type="ARBA" id="ARBA00023306"/>
    </source>
</evidence>
<dbReference type="PROSITE" id="PS50016">
    <property type="entry name" value="ZF_PHD_2"/>
    <property type="match status" value="1"/>
</dbReference>
<dbReference type="InterPro" id="IPR029071">
    <property type="entry name" value="Ubiquitin-like_domsf"/>
</dbReference>
<dbReference type="InterPro" id="IPR000626">
    <property type="entry name" value="Ubiquitin-like_dom"/>
</dbReference>
<dbReference type="Gene3D" id="2.30.280.10">
    <property type="entry name" value="SRA-YDG"/>
    <property type="match status" value="1"/>
</dbReference>
<dbReference type="SMART" id="SM00213">
    <property type="entry name" value="UBQ"/>
    <property type="match status" value="1"/>
</dbReference>
<dbReference type="Proteomes" id="UP000789570">
    <property type="component" value="Unassembled WGS sequence"/>
</dbReference>
<evidence type="ECO:0000259" key="18">
    <source>
        <dbReference type="PROSITE" id="PS51015"/>
    </source>
</evidence>
<keyword evidence="8" id="KW-0862">Zinc</keyword>
<keyword evidence="6 12" id="KW-0863">Zinc-finger</keyword>
<feature type="domain" description="PHD-type" evidence="15">
    <location>
        <begin position="157"/>
        <end position="222"/>
    </location>
</feature>
<keyword evidence="5" id="KW-0479">Metal-binding</keyword>
<keyword evidence="9" id="KW-0238">DNA-binding</keyword>
<evidence type="ECO:0000256" key="5">
    <source>
        <dbReference type="ARBA" id="ARBA00022723"/>
    </source>
</evidence>
<comment type="pathway">
    <text evidence="2">Protein modification; protein ubiquitination.</text>
</comment>
<dbReference type="GO" id="GO:0003677">
    <property type="term" value="F:DNA binding"/>
    <property type="evidence" value="ECO:0007669"/>
    <property type="project" value="UniProtKB-KW"/>
</dbReference>
<dbReference type="Pfam" id="PF00240">
    <property type="entry name" value="ubiquitin"/>
    <property type="match status" value="1"/>
</dbReference>
<keyword evidence="20" id="KW-1185">Reference proteome</keyword>
<protein>
    <recommendedName>
        <fullName evidence="3">RING-type E3 ubiquitin transferase</fullName>
        <ecNumber evidence="3">2.3.2.27</ecNumber>
    </recommendedName>
</protein>
<dbReference type="EC" id="2.3.2.27" evidence="3"/>
<dbReference type="SMART" id="SM00466">
    <property type="entry name" value="SRA"/>
    <property type="match status" value="1"/>
</dbReference>
<dbReference type="InterPro" id="IPR045134">
    <property type="entry name" value="UHRF1/2-like"/>
</dbReference>
<evidence type="ECO:0000256" key="14">
    <source>
        <dbReference type="SAM" id="MobiDB-lite"/>
    </source>
</evidence>